<dbReference type="Gene3D" id="1.10.10.1320">
    <property type="entry name" value="Anti-sigma factor, zinc-finger domain"/>
    <property type="match status" value="1"/>
</dbReference>
<accession>A0ABW0D072</accession>
<name>A0ABW0D072_STRCD</name>
<evidence type="ECO:0000256" key="2">
    <source>
        <dbReference type="ARBA" id="ARBA00023163"/>
    </source>
</evidence>
<evidence type="ECO:0000256" key="3">
    <source>
        <dbReference type="SAM" id="MobiDB-lite"/>
    </source>
</evidence>
<keyword evidence="5" id="KW-1185">Reference proteome</keyword>
<dbReference type="InterPro" id="IPR036388">
    <property type="entry name" value="WH-like_DNA-bd_sf"/>
</dbReference>
<dbReference type="SUPFAM" id="SSF88659">
    <property type="entry name" value="Sigma3 and sigma4 domains of RNA polymerase sigma factors"/>
    <property type="match status" value="1"/>
</dbReference>
<proteinExistence type="predicted"/>
<evidence type="ECO:0000313" key="5">
    <source>
        <dbReference type="Proteomes" id="UP001596263"/>
    </source>
</evidence>
<reference evidence="5" key="1">
    <citation type="journal article" date="2019" name="Int. J. Syst. Evol. Microbiol.">
        <title>The Global Catalogue of Microorganisms (GCM) 10K type strain sequencing project: providing services to taxonomists for standard genome sequencing and annotation.</title>
        <authorList>
            <consortium name="The Broad Institute Genomics Platform"/>
            <consortium name="The Broad Institute Genome Sequencing Center for Infectious Disease"/>
            <person name="Wu L."/>
            <person name="Ma J."/>
        </authorList>
    </citation>
    <scope>NUCLEOTIDE SEQUENCE [LARGE SCALE GENOMIC DNA]</scope>
    <source>
        <strain evidence="5">KCTC 42586</strain>
    </source>
</reference>
<comment type="caution">
    <text evidence="4">The sequence shown here is derived from an EMBL/GenBank/DDBJ whole genome shotgun (WGS) entry which is preliminary data.</text>
</comment>
<feature type="compositionally biased region" description="Low complexity" evidence="3">
    <location>
        <begin position="191"/>
        <end position="201"/>
    </location>
</feature>
<dbReference type="InterPro" id="IPR041916">
    <property type="entry name" value="Anti_sigma_zinc_sf"/>
</dbReference>
<organism evidence="4 5">
    <name type="scientific">Streptomyces coerulescens</name>
    <dbReference type="NCBI Taxonomy" id="29304"/>
    <lineage>
        <taxon>Bacteria</taxon>
        <taxon>Bacillati</taxon>
        <taxon>Actinomycetota</taxon>
        <taxon>Actinomycetes</taxon>
        <taxon>Kitasatosporales</taxon>
        <taxon>Streptomycetaceae</taxon>
        <taxon>Streptomyces</taxon>
    </lineage>
</organism>
<gene>
    <name evidence="4" type="ORF">ACFPQ9_42100</name>
</gene>
<evidence type="ECO:0000313" key="4">
    <source>
        <dbReference type="EMBL" id="MFC5220421.1"/>
    </source>
</evidence>
<keyword evidence="2" id="KW-0804">Transcription</keyword>
<protein>
    <submittedName>
        <fullName evidence="4">RNA polymerase sigma factor</fullName>
    </submittedName>
</protein>
<dbReference type="Proteomes" id="UP001596263">
    <property type="component" value="Unassembled WGS sequence"/>
</dbReference>
<feature type="region of interest" description="Disordered" evidence="3">
    <location>
        <begin position="181"/>
        <end position="201"/>
    </location>
</feature>
<keyword evidence="1" id="KW-0805">Transcription regulation</keyword>
<dbReference type="EMBL" id="JBHSKM010000048">
    <property type="protein sequence ID" value="MFC5220421.1"/>
    <property type="molecule type" value="Genomic_DNA"/>
</dbReference>
<evidence type="ECO:0000256" key="1">
    <source>
        <dbReference type="ARBA" id="ARBA00023015"/>
    </source>
</evidence>
<dbReference type="RefSeq" id="WP_380865152.1">
    <property type="nucleotide sequence ID" value="NZ_JBHSKM010000048.1"/>
</dbReference>
<dbReference type="InterPro" id="IPR013324">
    <property type="entry name" value="RNA_pol_sigma_r3/r4-like"/>
</dbReference>
<dbReference type="Gene3D" id="1.10.10.10">
    <property type="entry name" value="Winged helix-like DNA-binding domain superfamily/Winged helix DNA-binding domain"/>
    <property type="match status" value="1"/>
</dbReference>
<sequence>MVRRTAADWAATARRTDLSPDFERWLESTPIEESGESRVLRQEDDAFLVRGFRSLPERWQAVLWHTVVQGESAEQVGALLGIGPSGVGSLAARAREGLREAYLTAHIESVESADQPECRHFSRLLAAAIRRPGRRRNRDLERHLDGCAGCRRAMTELTELNEHMRLVLPGAVLLWAAPPTSPRGWRRRGQQRATQGRARRI</sequence>